<name>A0A8S5PVV3_9CAUD</name>
<dbReference type="EMBL" id="BK015527">
    <property type="protein sequence ID" value="DAE11167.1"/>
    <property type="molecule type" value="Genomic_DNA"/>
</dbReference>
<reference evidence="1" key="1">
    <citation type="journal article" date="2021" name="Proc. Natl. Acad. Sci. U.S.A.">
        <title>A Catalog of Tens of Thousands of Viruses from Human Metagenomes Reveals Hidden Associations with Chronic Diseases.</title>
        <authorList>
            <person name="Tisza M.J."/>
            <person name="Buck C.B."/>
        </authorList>
    </citation>
    <scope>NUCLEOTIDE SEQUENCE</scope>
    <source>
        <strain evidence="1">CtcFb5</strain>
    </source>
</reference>
<protein>
    <submittedName>
        <fullName evidence="1">Uncharacterized protein</fullName>
    </submittedName>
</protein>
<evidence type="ECO:0000313" key="1">
    <source>
        <dbReference type="EMBL" id="DAE11167.1"/>
    </source>
</evidence>
<accession>A0A8S5PVV3</accession>
<sequence length="37" mass="4454">MHGFQFAINKRIVGFHFFVDHPSTFSENYLLELKNRL</sequence>
<organism evidence="1">
    <name type="scientific">Myoviridae sp. ctcFb5</name>
    <dbReference type="NCBI Taxonomy" id="2825137"/>
    <lineage>
        <taxon>Viruses</taxon>
        <taxon>Duplodnaviria</taxon>
        <taxon>Heunggongvirae</taxon>
        <taxon>Uroviricota</taxon>
        <taxon>Caudoviricetes</taxon>
    </lineage>
</organism>
<proteinExistence type="predicted"/>